<dbReference type="OMA" id="FRWWRTA"/>
<comment type="caution">
    <text evidence="9">The sequence shown here is derived from an EMBL/GenBank/DDBJ whole genome shotgun (WGS) entry which is preliminary data.</text>
</comment>
<feature type="region of interest" description="Disordered" evidence="7">
    <location>
        <begin position="262"/>
        <end position="296"/>
    </location>
</feature>
<gene>
    <name evidence="9" type="ORF">BCR37DRAFT_375973</name>
</gene>
<evidence type="ECO:0000256" key="3">
    <source>
        <dbReference type="ARBA" id="ARBA00022824"/>
    </source>
</evidence>
<comment type="subcellular location">
    <subcellularLocation>
        <location evidence="1">Endoplasmic reticulum membrane</location>
        <topology evidence="1">Multi-pass membrane protein</topology>
    </subcellularLocation>
</comment>
<evidence type="ECO:0000313" key="9">
    <source>
        <dbReference type="EMBL" id="ORY87987.1"/>
    </source>
</evidence>
<dbReference type="PANTHER" id="PTHR21212:SF0">
    <property type="entry name" value="SEIPIN"/>
    <property type="match status" value="1"/>
</dbReference>
<feature type="compositionally biased region" description="Polar residues" evidence="7">
    <location>
        <begin position="282"/>
        <end position="292"/>
    </location>
</feature>
<reference evidence="9 10" key="1">
    <citation type="submission" date="2016-07" db="EMBL/GenBank/DDBJ databases">
        <title>Pervasive Adenine N6-methylation of Active Genes in Fungi.</title>
        <authorList>
            <consortium name="DOE Joint Genome Institute"/>
            <person name="Mondo S.J."/>
            <person name="Dannebaum R.O."/>
            <person name="Kuo R.C."/>
            <person name="Labutti K."/>
            <person name="Haridas S."/>
            <person name="Kuo A."/>
            <person name="Salamov A."/>
            <person name="Ahrendt S.R."/>
            <person name="Lipzen A."/>
            <person name="Sullivan W."/>
            <person name="Andreopoulos W.B."/>
            <person name="Clum A."/>
            <person name="Lindquist E."/>
            <person name="Daum C."/>
            <person name="Ramamoorthy G.K."/>
            <person name="Gryganskyi A."/>
            <person name="Culley D."/>
            <person name="Magnuson J.K."/>
            <person name="James T.Y."/>
            <person name="O'Malley M.A."/>
            <person name="Stajich J.E."/>
            <person name="Spatafora J.W."/>
            <person name="Visel A."/>
            <person name="Grigoriev I.V."/>
        </authorList>
    </citation>
    <scope>NUCLEOTIDE SEQUENCE [LARGE SCALE GENOMIC DNA]</scope>
    <source>
        <strain evidence="9 10">12-1054</strain>
    </source>
</reference>
<proteinExistence type="predicted"/>
<evidence type="ECO:0000256" key="8">
    <source>
        <dbReference type="SAM" id="Phobius"/>
    </source>
</evidence>
<dbReference type="InterPro" id="IPR009617">
    <property type="entry name" value="Seipin"/>
</dbReference>
<feature type="region of interest" description="Disordered" evidence="7">
    <location>
        <begin position="327"/>
        <end position="380"/>
    </location>
</feature>
<evidence type="ECO:0000256" key="5">
    <source>
        <dbReference type="ARBA" id="ARBA00023098"/>
    </source>
</evidence>
<dbReference type="AlphaFoldDB" id="A0A1Y2FWS7"/>
<dbReference type="GO" id="GO:0005789">
    <property type="term" value="C:endoplasmic reticulum membrane"/>
    <property type="evidence" value="ECO:0007669"/>
    <property type="project" value="UniProtKB-SubCell"/>
</dbReference>
<feature type="transmembrane region" description="Helical" evidence="8">
    <location>
        <begin position="34"/>
        <end position="57"/>
    </location>
</feature>
<keyword evidence="3" id="KW-0256">Endoplasmic reticulum</keyword>
<evidence type="ECO:0000313" key="10">
    <source>
        <dbReference type="Proteomes" id="UP000193685"/>
    </source>
</evidence>
<sequence>MRTTKLQVEQQESPDNTTTQTIRINQVGRGVLNISLFASTAVALLFVSCIAFLVFYFQTVPTQGVVEEVYLQYHQGSHPFASVDLDFSSGNGLVTGQAYDVSIELIVPTSQVNKDLGNFMVDLSLVEAGSEQSVTASRPAILRYASPFVSRLQTVAGAGPVVLGIKKETEVLHVPLLEAFSFESTWLANAATAEIQIQATRPLQVYRCRLHFTSKLTGLVWFLRRFRVLSFIVFTMLFYISALAFTLGTWTVLAFISGNGNAASQDKGKRSWDQGKGAPGSLASSMDSSRATTPEPEEVVDYTAGFPRGLPASVIAQSERSATTASTGGFFKFEEGTRGSSGRARRRSKGKKVARSVESTAPTSVGSVRVKEESLSDGSG</sequence>
<feature type="transmembrane region" description="Helical" evidence="8">
    <location>
        <begin position="228"/>
        <end position="256"/>
    </location>
</feature>
<dbReference type="CDD" id="cd23995">
    <property type="entry name" value="Seipin_BSCL2_like"/>
    <property type="match status" value="1"/>
</dbReference>
<dbReference type="EMBL" id="MCFI01000001">
    <property type="protein sequence ID" value="ORY87987.1"/>
    <property type="molecule type" value="Genomic_DNA"/>
</dbReference>
<evidence type="ECO:0000256" key="1">
    <source>
        <dbReference type="ARBA" id="ARBA00004477"/>
    </source>
</evidence>
<keyword evidence="2 8" id="KW-0812">Transmembrane</keyword>
<evidence type="ECO:0000256" key="4">
    <source>
        <dbReference type="ARBA" id="ARBA00022989"/>
    </source>
</evidence>
<dbReference type="STRING" id="56484.A0A1Y2FWS7"/>
<keyword evidence="4 8" id="KW-1133">Transmembrane helix</keyword>
<protein>
    <submittedName>
        <fullName evidence="9">Putative adipose-regulatory protein-domain-containing protein</fullName>
    </submittedName>
</protein>
<dbReference type="Proteomes" id="UP000193685">
    <property type="component" value="Unassembled WGS sequence"/>
</dbReference>
<evidence type="ECO:0000256" key="2">
    <source>
        <dbReference type="ARBA" id="ARBA00022692"/>
    </source>
</evidence>
<dbReference type="GO" id="GO:0140042">
    <property type="term" value="P:lipid droplet formation"/>
    <property type="evidence" value="ECO:0007669"/>
    <property type="project" value="UniProtKB-ARBA"/>
</dbReference>
<feature type="compositionally biased region" description="Basic residues" evidence="7">
    <location>
        <begin position="343"/>
        <end position="354"/>
    </location>
</feature>
<name>A0A1Y2FWS7_PROLT</name>
<dbReference type="PANTHER" id="PTHR21212">
    <property type="entry name" value="BERNARDINELLI-SEIP CONGENITAL LIPODYSTROPHY 2 HOMOLOG BSCL2 PROTEIN"/>
    <property type="match status" value="1"/>
</dbReference>
<dbReference type="OrthoDB" id="3990054at2759"/>
<evidence type="ECO:0000256" key="6">
    <source>
        <dbReference type="ARBA" id="ARBA00023136"/>
    </source>
</evidence>
<keyword evidence="10" id="KW-1185">Reference proteome</keyword>
<dbReference type="Pfam" id="PF06775">
    <property type="entry name" value="Seipin"/>
    <property type="match status" value="1"/>
</dbReference>
<dbReference type="GeneID" id="63785097"/>
<accession>A0A1Y2FWS7</accession>
<dbReference type="RefSeq" id="XP_040728482.1">
    <property type="nucleotide sequence ID" value="XM_040868498.1"/>
</dbReference>
<evidence type="ECO:0000256" key="7">
    <source>
        <dbReference type="SAM" id="MobiDB-lite"/>
    </source>
</evidence>
<dbReference type="GO" id="GO:0006629">
    <property type="term" value="P:lipid metabolic process"/>
    <property type="evidence" value="ECO:0007669"/>
    <property type="project" value="UniProtKB-KW"/>
</dbReference>
<organism evidence="9 10">
    <name type="scientific">Protomyces lactucae-debilis</name>
    <dbReference type="NCBI Taxonomy" id="2754530"/>
    <lineage>
        <taxon>Eukaryota</taxon>
        <taxon>Fungi</taxon>
        <taxon>Dikarya</taxon>
        <taxon>Ascomycota</taxon>
        <taxon>Taphrinomycotina</taxon>
        <taxon>Taphrinomycetes</taxon>
        <taxon>Taphrinales</taxon>
        <taxon>Protomycetaceae</taxon>
        <taxon>Protomyces</taxon>
    </lineage>
</organism>
<keyword evidence="5" id="KW-0443">Lipid metabolism</keyword>
<keyword evidence="6 8" id="KW-0472">Membrane</keyword>